<evidence type="ECO:0000313" key="3">
    <source>
        <dbReference type="EMBL" id="QDT15713.1"/>
    </source>
</evidence>
<keyword evidence="2" id="KW-0472">Membrane</keyword>
<feature type="region of interest" description="Disordered" evidence="1">
    <location>
        <begin position="1"/>
        <end position="33"/>
    </location>
</feature>
<dbReference type="AlphaFoldDB" id="A0A517P8L1"/>
<dbReference type="EMBL" id="CP036265">
    <property type="protein sequence ID" value="QDT15713.1"/>
    <property type="molecule type" value="Genomic_DNA"/>
</dbReference>
<name>A0A517P8L1_9PLAN</name>
<dbReference type="Proteomes" id="UP000318741">
    <property type="component" value="Chromosome"/>
</dbReference>
<feature type="region of interest" description="Disordered" evidence="1">
    <location>
        <begin position="180"/>
        <end position="237"/>
    </location>
</feature>
<keyword evidence="4" id="KW-1185">Reference proteome</keyword>
<reference evidence="3 4" key="1">
    <citation type="submission" date="2019-02" db="EMBL/GenBank/DDBJ databases">
        <title>Deep-cultivation of Planctomycetes and their phenomic and genomic characterization uncovers novel biology.</title>
        <authorList>
            <person name="Wiegand S."/>
            <person name="Jogler M."/>
            <person name="Boedeker C."/>
            <person name="Pinto D."/>
            <person name="Vollmers J."/>
            <person name="Rivas-Marin E."/>
            <person name="Kohn T."/>
            <person name="Peeters S.H."/>
            <person name="Heuer A."/>
            <person name="Rast P."/>
            <person name="Oberbeckmann S."/>
            <person name="Bunk B."/>
            <person name="Jeske O."/>
            <person name="Meyerdierks A."/>
            <person name="Storesund J.E."/>
            <person name="Kallscheuer N."/>
            <person name="Luecker S."/>
            <person name="Lage O.M."/>
            <person name="Pohl T."/>
            <person name="Merkel B.J."/>
            <person name="Hornburger P."/>
            <person name="Mueller R.-W."/>
            <person name="Bruemmer F."/>
            <person name="Labrenz M."/>
            <person name="Spormann A.M."/>
            <person name="Op den Camp H."/>
            <person name="Overmann J."/>
            <person name="Amann R."/>
            <person name="Jetten M.S.M."/>
            <person name="Mascher T."/>
            <person name="Medema M.H."/>
            <person name="Devos D.P."/>
            <person name="Kaster A.-K."/>
            <person name="Ovreas L."/>
            <person name="Rohde M."/>
            <person name="Galperin M.Y."/>
            <person name="Jogler C."/>
        </authorList>
    </citation>
    <scope>NUCLEOTIDE SEQUENCE [LARGE SCALE GENOMIC DNA]</scope>
    <source>
        <strain evidence="3 4">CA12</strain>
    </source>
</reference>
<dbReference type="KEGG" id="acaf:CA12_18030"/>
<keyword evidence="2" id="KW-0812">Transmembrane</keyword>
<proteinExistence type="predicted"/>
<organism evidence="3 4">
    <name type="scientific">Alienimonas californiensis</name>
    <dbReference type="NCBI Taxonomy" id="2527989"/>
    <lineage>
        <taxon>Bacteria</taxon>
        <taxon>Pseudomonadati</taxon>
        <taxon>Planctomycetota</taxon>
        <taxon>Planctomycetia</taxon>
        <taxon>Planctomycetales</taxon>
        <taxon>Planctomycetaceae</taxon>
        <taxon>Alienimonas</taxon>
    </lineage>
</organism>
<keyword evidence="2" id="KW-1133">Transmembrane helix</keyword>
<evidence type="ECO:0000256" key="2">
    <source>
        <dbReference type="SAM" id="Phobius"/>
    </source>
</evidence>
<accession>A0A517P8L1</accession>
<evidence type="ECO:0000313" key="4">
    <source>
        <dbReference type="Proteomes" id="UP000318741"/>
    </source>
</evidence>
<feature type="compositionally biased region" description="Acidic residues" evidence="1">
    <location>
        <begin position="190"/>
        <end position="201"/>
    </location>
</feature>
<feature type="transmembrane region" description="Helical" evidence="2">
    <location>
        <begin position="60"/>
        <end position="86"/>
    </location>
</feature>
<dbReference type="RefSeq" id="WP_145358621.1">
    <property type="nucleotide sequence ID" value="NZ_CP036265.1"/>
</dbReference>
<protein>
    <submittedName>
        <fullName evidence="3">Uncharacterized protein</fullName>
    </submittedName>
</protein>
<evidence type="ECO:0000256" key="1">
    <source>
        <dbReference type="SAM" id="MobiDB-lite"/>
    </source>
</evidence>
<sequence length="237" mass="24251">MTRPADPFADVFEDEYDDGPTGTASGGSLRASVGGRPMQPVVPAGQVVYVPAPPNPWKGAALLLLGTTLGLVTASVVWGIVFAVAWGANAVEEAAGAFGDLDAIASELDTDRVQAALAAEPAATEALGPITSVRVNDDRTYASDTPWDVYYYDAVGEKAAGLVRVRYADDGGFLDADLTLTPETPAGEVVEGEPAEGESAEGDAVAEPRTIPLTLSDPGSAVEPPPAVEPEAAVEGE</sequence>
<gene>
    <name evidence="3" type="ORF">CA12_18030</name>
</gene>